<feature type="transmembrane region" description="Helical" evidence="1">
    <location>
        <begin position="12"/>
        <end position="39"/>
    </location>
</feature>
<organism evidence="2 3">
    <name type="scientific">Trichinella pseudospiralis</name>
    <name type="common">Parasitic roundworm</name>
    <dbReference type="NCBI Taxonomy" id="6337"/>
    <lineage>
        <taxon>Eukaryota</taxon>
        <taxon>Metazoa</taxon>
        <taxon>Ecdysozoa</taxon>
        <taxon>Nematoda</taxon>
        <taxon>Enoplea</taxon>
        <taxon>Dorylaimia</taxon>
        <taxon>Trichinellida</taxon>
        <taxon>Trichinellidae</taxon>
        <taxon>Trichinella</taxon>
    </lineage>
</organism>
<accession>A0A0V0Y289</accession>
<evidence type="ECO:0000256" key="1">
    <source>
        <dbReference type="SAM" id="Phobius"/>
    </source>
</evidence>
<protein>
    <submittedName>
        <fullName evidence="2">Uncharacterized protein</fullName>
    </submittedName>
</protein>
<gene>
    <name evidence="2" type="ORF">T4E_1609</name>
</gene>
<dbReference type="AlphaFoldDB" id="A0A0V0Y289"/>
<proteinExistence type="predicted"/>
<dbReference type="Proteomes" id="UP000054815">
    <property type="component" value="Unassembled WGS sequence"/>
</dbReference>
<sequence length="145" mass="15958">MFHLQIIFRQNNITAVTVVVVVRVCIVVIVIVVDVVVVVHTAVQTGTVELGQKVALFRRQRLSIRTVVDTVAVVEQRVGDRLGHVARRLAGLGDRTQLFGALFPLAPAVGQRLGQEQHARRLALQKRPVVDGGEQTTRLFGRVAQ</sequence>
<evidence type="ECO:0000313" key="3">
    <source>
        <dbReference type="Proteomes" id="UP000054815"/>
    </source>
</evidence>
<comment type="caution">
    <text evidence="2">The sequence shown here is derived from an EMBL/GenBank/DDBJ whole genome shotgun (WGS) entry which is preliminary data.</text>
</comment>
<evidence type="ECO:0000313" key="2">
    <source>
        <dbReference type="EMBL" id="KRX94510.1"/>
    </source>
</evidence>
<reference evidence="2 3" key="1">
    <citation type="submission" date="2015-01" db="EMBL/GenBank/DDBJ databases">
        <title>Evolution of Trichinella species and genotypes.</title>
        <authorList>
            <person name="Korhonen P.K."/>
            <person name="Edoardo P."/>
            <person name="Giuseppe L.R."/>
            <person name="Gasser R.B."/>
        </authorList>
    </citation>
    <scope>NUCLEOTIDE SEQUENCE [LARGE SCALE GENOMIC DNA]</scope>
    <source>
        <strain evidence="2">ISS141</strain>
    </source>
</reference>
<keyword evidence="1" id="KW-0812">Transmembrane</keyword>
<dbReference type="EMBL" id="JYDU01000071">
    <property type="protein sequence ID" value="KRX94510.1"/>
    <property type="molecule type" value="Genomic_DNA"/>
</dbReference>
<name>A0A0V0Y289_TRIPS</name>
<keyword evidence="1" id="KW-0472">Membrane</keyword>
<keyword evidence="1" id="KW-1133">Transmembrane helix</keyword>